<dbReference type="Gene3D" id="1.20.5.1940">
    <property type="match status" value="1"/>
</dbReference>
<comment type="similarity">
    <text evidence="2">Belongs to the STAM family.</text>
</comment>
<dbReference type="InterPro" id="IPR002014">
    <property type="entry name" value="VHS_dom"/>
</dbReference>
<evidence type="ECO:0000256" key="10">
    <source>
        <dbReference type="SAM" id="MobiDB-lite"/>
    </source>
</evidence>
<dbReference type="GO" id="GO:0010008">
    <property type="term" value="C:endosome membrane"/>
    <property type="evidence" value="ECO:0007669"/>
    <property type="project" value="UniProtKB-SubCell"/>
</dbReference>
<evidence type="ECO:0000313" key="14">
    <source>
        <dbReference type="Proteomes" id="UP000094112"/>
    </source>
</evidence>
<dbReference type="CDD" id="cd16978">
    <property type="entry name" value="VHS_HSE1"/>
    <property type="match status" value="1"/>
</dbReference>
<dbReference type="GO" id="GO:1903319">
    <property type="term" value="P:positive regulation of protein maturation"/>
    <property type="evidence" value="ECO:0007669"/>
    <property type="project" value="EnsemblFungi"/>
</dbReference>
<dbReference type="PROSITE" id="PS50179">
    <property type="entry name" value="VHS"/>
    <property type="match status" value="1"/>
</dbReference>
<dbReference type="Pfam" id="PF02809">
    <property type="entry name" value="UIM"/>
    <property type="match status" value="1"/>
</dbReference>
<dbReference type="SMART" id="SM00288">
    <property type="entry name" value="VHS"/>
    <property type="match status" value="1"/>
</dbReference>
<dbReference type="RefSeq" id="XP_019036588.1">
    <property type="nucleotide sequence ID" value="XM_019186525.1"/>
</dbReference>
<dbReference type="Gene3D" id="2.30.30.40">
    <property type="entry name" value="SH3 Domains"/>
    <property type="match status" value="1"/>
</dbReference>
<feature type="region of interest" description="Disordered" evidence="10">
    <location>
        <begin position="184"/>
        <end position="207"/>
    </location>
</feature>
<dbReference type="GO" id="GO:0043130">
    <property type="term" value="F:ubiquitin binding"/>
    <property type="evidence" value="ECO:0007669"/>
    <property type="project" value="EnsemblFungi"/>
</dbReference>
<dbReference type="GO" id="GO:0005774">
    <property type="term" value="C:vacuolar membrane"/>
    <property type="evidence" value="ECO:0007669"/>
    <property type="project" value="EnsemblFungi"/>
</dbReference>
<dbReference type="PANTHER" id="PTHR45929">
    <property type="entry name" value="JAK PATHWAY SIGNAL TRANSDUCTION ADAPTOR MOLECULE"/>
    <property type="match status" value="1"/>
</dbReference>
<dbReference type="PRINTS" id="PR00452">
    <property type="entry name" value="SH3DOMAIN"/>
</dbReference>
<dbReference type="InterPro" id="IPR050670">
    <property type="entry name" value="STAM"/>
</dbReference>
<keyword evidence="7" id="KW-0967">Endosome</keyword>
<evidence type="ECO:0000256" key="4">
    <source>
        <dbReference type="ARBA" id="ARBA00018978"/>
    </source>
</evidence>
<keyword evidence="14" id="KW-1185">Reference proteome</keyword>
<protein>
    <recommendedName>
        <fullName evidence="3">Class E vacuolar protein-sorting machinery protein HSE1</fullName>
    </recommendedName>
    <alternativeName>
        <fullName evidence="4">Class E vacuolar protein-sorting machinery protein hse1</fullName>
    </alternativeName>
</protein>
<reference evidence="13 14" key="1">
    <citation type="journal article" date="2016" name="Proc. Natl. Acad. Sci. U.S.A.">
        <title>Comparative genomics of biotechnologically important yeasts.</title>
        <authorList>
            <person name="Riley R."/>
            <person name="Haridas S."/>
            <person name="Wolfe K.H."/>
            <person name="Lopes M.R."/>
            <person name="Hittinger C.T."/>
            <person name="Goeker M."/>
            <person name="Salamov A.A."/>
            <person name="Wisecaver J.H."/>
            <person name="Long T.M."/>
            <person name="Calvey C.H."/>
            <person name="Aerts A.L."/>
            <person name="Barry K.W."/>
            <person name="Choi C."/>
            <person name="Clum A."/>
            <person name="Coughlan A.Y."/>
            <person name="Deshpande S."/>
            <person name="Douglass A.P."/>
            <person name="Hanson S.J."/>
            <person name="Klenk H.-P."/>
            <person name="LaButti K.M."/>
            <person name="Lapidus A."/>
            <person name="Lindquist E.A."/>
            <person name="Lipzen A.M."/>
            <person name="Meier-Kolthoff J.P."/>
            <person name="Ohm R.A."/>
            <person name="Otillar R.P."/>
            <person name="Pangilinan J.L."/>
            <person name="Peng Y."/>
            <person name="Rokas A."/>
            <person name="Rosa C.A."/>
            <person name="Scheuner C."/>
            <person name="Sibirny A.A."/>
            <person name="Slot J.C."/>
            <person name="Stielow J.B."/>
            <person name="Sun H."/>
            <person name="Kurtzman C.P."/>
            <person name="Blackwell M."/>
            <person name="Grigoriev I.V."/>
            <person name="Jeffries T.W."/>
        </authorList>
    </citation>
    <scope>NUCLEOTIDE SEQUENCE [LARGE SCALE GENOMIC DNA]</scope>
    <source>
        <strain evidence="14">ATCC 58044 / CBS 1984 / NCYC 433 / NRRL Y-366-8</strain>
    </source>
</reference>
<proteinExistence type="inferred from homology"/>
<dbReference type="GO" id="GO:0006623">
    <property type="term" value="P:protein targeting to vacuole"/>
    <property type="evidence" value="ECO:0007669"/>
    <property type="project" value="EnsemblFungi"/>
</dbReference>
<dbReference type="InterPro" id="IPR036028">
    <property type="entry name" value="SH3-like_dom_sf"/>
</dbReference>
<sequence>MPKDYQAQLQKTIDKATDPLLLSDNWQLILDVCDKVDQEPEQGSRLVVQAIELKLGQRDANVQLRTLSLLTSIAENCGSRVKQEIASKHFTSVLLNKLKDPMVHKEIKIKIVQVITQLSESFQNDSSLKPIQDAYHQVKSSYSQFFPPDKPQKFTLDSDRLKEEEDLKAAIALSLAENNQASIPTSQEIQQQQQQVQQPTTQQTNETPSFSRVRALYDSFSQDPADLHFRKGDIITVLDRVYKDWGKGSLRGSIGLFPFNYVTPLYDPTPQELIKESEMESKILSQSRQVEKLLTLLTNNNVELIQNDEFQKLYQEIVLIKPELGGLIEKYRVRRDELLDLHGKLKDATVKYEELTDPLKQQQLRAHQQPPPPLNFQYQQPQPSLYQQRMSTGPAQFQQPPLQQSVTGQPLQQPLQYNYQQQQPQQPPSTTFPNPNVNPLYQRQSFTGSDQLNSPVQPPQQPHSTERPYPNY</sequence>
<dbReference type="GO" id="GO:1904669">
    <property type="term" value="P:ATP export"/>
    <property type="evidence" value="ECO:0007669"/>
    <property type="project" value="EnsemblFungi"/>
</dbReference>
<feature type="region of interest" description="Disordered" evidence="10">
    <location>
        <begin position="419"/>
        <end position="472"/>
    </location>
</feature>
<dbReference type="SMART" id="SM00326">
    <property type="entry name" value="SH3"/>
    <property type="match status" value="1"/>
</dbReference>
<dbReference type="InterPro" id="IPR008942">
    <property type="entry name" value="ENTH_VHS"/>
</dbReference>
<dbReference type="Pfam" id="PF00018">
    <property type="entry name" value="SH3_1"/>
    <property type="match status" value="1"/>
</dbReference>
<dbReference type="GO" id="GO:0046982">
    <property type="term" value="F:protein heterodimerization activity"/>
    <property type="evidence" value="ECO:0007669"/>
    <property type="project" value="EnsemblFungi"/>
</dbReference>
<dbReference type="GO" id="GO:0035091">
    <property type="term" value="F:phosphatidylinositol binding"/>
    <property type="evidence" value="ECO:0007669"/>
    <property type="project" value="InterPro"/>
</dbReference>
<dbReference type="STRING" id="683960.A0A1E3NW33"/>
<dbReference type="GO" id="GO:0009306">
    <property type="term" value="P:protein secretion"/>
    <property type="evidence" value="ECO:0007669"/>
    <property type="project" value="EnsemblFungi"/>
</dbReference>
<dbReference type="GO" id="GO:0043328">
    <property type="term" value="P:protein transport to vacuole involved in ubiquitin-dependent protein catabolic process via the multivesicular body sorting pathway"/>
    <property type="evidence" value="ECO:0007669"/>
    <property type="project" value="TreeGrafter"/>
</dbReference>
<evidence type="ECO:0000256" key="8">
    <source>
        <dbReference type="ARBA" id="ARBA00022927"/>
    </source>
</evidence>
<dbReference type="SUPFAM" id="SSF48464">
    <property type="entry name" value="ENTH/VHS domain"/>
    <property type="match status" value="1"/>
</dbReference>
<comment type="subcellular location">
    <subcellularLocation>
        <location evidence="1">Endosome membrane</location>
        <topology evidence="1">Peripheral membrane protein</topology>
        <orientation evidence="1">Cytoplasmic side</orientation>
    </subcellularLocation>
</comment>
<evidence type="ECO:0000259" key="12">
    <source>
        <dbReference type="PROSITE" id="PS50179"/>
    </source>
</evidence>
<keyword evidence="5 9" id="KW-0728">SH3 domain</keyword>
<evidence type="ECO:0000256" key="9">
    <source>
        <dbReference type="PROSITE-ProRule" id="PRU00192"/>
    </source>
</evidence>
<dbReference type="PROSITE" id="PS50330">
    <property type="entry name" value="UIM"/>
    <property type="match status" value="1"/>
</dbReference>
<feature type="region of interest" description="Disordered" evidence="10">
    <location>
        <begin position="387"/>
        <end position="407"/>
    </location>
</feature>
<dbReference type="GO" id="GO:0019904">
    <property type="term" value="F:protein domain specific binding"/>
    <property type="evidence" value="ECO:0007669"/>
    <property type="project" value="EnsemblFungi"/>
</dbReference>
<keyword evidence="6" id="KW-0813">Transport</keyword>
<dbReference type="GO" id="GO:0033565">
    <property type="term" value="C:ESCRT-0 complex"/>
    <property type="evidence" value="ECO:0007669"/>
    <property type="project" value="EnsemblFungi"/>
</dbReference>
<evidence type="ECO:0000256" key="6">
    <source>
        <dbReference type="ARBA" id="ARBA00022448"/>
    </source>
</evidence>
<evidence type="ECO:0000256" key="2">
    <source>
        <dbReference type="ARBA" id="ARBA00009666"/>
    </source>
</evidence>
<feature type="compositionally biased region" description="Polar residues" evidence="10">
    <location>
        <begin position="429"/>
        <end position="455"/>
    </location>
</feature>
<name>A0A1E3NW33_WICAA</name>
<dbReference type="Proteomes" id="UP000094112">
    <property type="component" value="Unassembled WGS sequence"/>
</dbReference>
<dbReference type="Pfam" id="PF00790">
    <property type="entry name" value="VHS"/>
    <property type="match status" value="1"/>
</dbReference>
<dbReference type="Gene3D" id="1.25.40.90">
    <property type="match status" value="1"/>
</dbReference>
<dbReference type="OrthoDB" id="10255964at2759"/>
<evidence type="ECO:0000313" key="13">
    <source>
        <dbReference type="EMBL" id="ODQ57381.1"/>
    </source>
</evidence>
<feature type="compositionally biased region" description="Low complexity" evidence="10">
    <location>
        <begin position="185"/>
        <end position="204"/>
    </location>
</feature>
<dbReference type="PROSITE" id="PS50002">
    <property type="entry name" value="SH3"/>
    <property type="match status" value="1"/>
</dbReference>
<dbReference type="EMBL" id="KV454213">
    <property type="protein sequence ID" value="ODQ57381.1"/>
    <property type="molecule type" value="Genomic_DNA"/>
</dbReference>
<evidence type="ECO:0000256" key="5">
    <source>
        <dbReference type="ARBA" id="ARBA00022443"/>
    </source>
</evidence>
<feature type="compositionally biased region" description="Polar residues" evidence="10">
    <location>
        <begin position="389"/>
        <end position="407"/>
    </location>
</feature>
<gene>
    <name evidence="13" type="ORF">WICANDRAFT_96657</name>
</gene>
<dbReference type="InterPro" id="IPR001452">
    <property type="entry name" value="SH3_domain"/>
</dbReference>
<dbReference type="GeneID" id="30203771"/>
<accession>A0A1E3NW33</accession>
<dbReference type="GO" id="GO:0016237">
    <property type="term" value="P:microautophagy"/>
    <property type="evidence" value="ECO:0007669"/>
    <property type="project" value="EnsemblFungi"/>
</dbReference>
<feature type="domain" description="VHS" evidence="12">
    <location>
        <begin position="16"/>
        <end position="146"/>
    </location>
</feature>
<evidence type="ECO:0000256" key="1">
    <source>
        <dbReference type="ARBA" id="ARBA00004125"/>
    </source>
</evidence>
<evidence type="ECO:0000256" key="3">
    <source>
        <dbReference type="ARBA" id="ARBA00017923"/>
    </source>
</evidence>
<evidence type="ECO:0000259" key="11">
    <source>
        <dbReference type="PROSITE" id="PS50002"/>
    </source>
</evidence>
<evidence type="ECO:0000256" key="7">
    <source>
        <dbReference type="ARBA" id="ARBA00022753"/>
    </source>
</evidence>
<dbReference type="PANTHER" id="PTHR45929:SF3">
    <property type="entry name" value="JAK PATHWAY SIGNAL TRANSDUCTION ADAPTOR MOLECULE"/>
    <property type="match status" value="1"/>
</dbReference>
<dbReference type="SUPFAM" id="SSF50044">
    <property type="entry name" value="SH3-domain"/>
    <property type="match status" value="1"/>
</dbReference>
<dbReference type="PRINTS" id="PR00499">
    <property type="entry name" value="P67PHOX"/>
</dbReference>
<feature type="domain" description="SH3" evidence="11">
    <location>
        <begin position="208"/>
        <end position="267"/>
    </location>
</feature>
<organism evidence="13 14">
    <name type="scientific">Wickerhamomyces anomalus (strain ATCC 58044 / CBS 1984 / NCYC 433 / NRRL Y-366-8)</name>
    <name type="common">Yeast</name>
    <name type="synonym">Hansenula anomala</name>
    <dbReference type="NCBI Taxonomy" id="683960"/>
    <lineage>
        <taxon>Eukaryota</taxon>
        <taxon>Fungi</taxon>
        <taxon>Dikarya</taxon>
        <taxon>Ascomycota</taxon>
        <taxon>Saccharomycotina</taxon>
        <taxon>Saccharomycetes</taxon>
        <taxon>Phaffomycetales</taxon>
        <taxon>Wickerhamomycetaceae</taxon>
        <taxon>Wickerhamomyces</taxon>
    </lineage>
</organism>
<dbReference type="AlphaFoldDB" id="A0A1E3NW33"/>
<keyword evidence="8" id="KW-0653">Protein transport</keyword>
<dbReference type="InterPro" id="IPR003903">
    <property type="entry name" value="UIM_dom"/>
</dbReference>